<dbReference type="Proteomes" id="UP001142078">
    <property type="component" value="Unassembled WGS sequence"/>
</dbReference>
<evidence type="ECO:0000313" key="1">
    <source>
        <dbReference type="EMBL" id="MCR2043206.1"/>
    </source>
</evidence>
<protein>
    <submittedName>
        <fullName evidence="1">HNHc nuclease</fullName>
    </submittedName>
</protein>
<keyword evidence="2" id="KW-1185">Reference proteome</keyword>
<sequence length="211" mass="24902">MNYFSQIKSIRETEKGTDLIVHIPGEQVGHKITKYRNESVINSEIRIDDNRTITADQRKKIYATIRDIANYLGDWPEYYKEFLKFNFCMEKGIDYFSLSDCSISVARDFITYLIDFILKEDIPLSDEALKRTDDIDKYLWSCIKHKKCCICGKAGEEHHVDTIGMGRSRRTVDDSENRKMCLCREHHTEYHKIGQEDFEKKYHVYGIIYQG</sequence>
<comment type="caution">
    <text evidence="1">The sequence shown here is derived from an EMBL/GenBank/DDBJ whole genome shotgun (WGS) entry which is preliminary data.</text>
</comment>
<reference evidence="1" key="1">
    <citation type="submission" date="2022-07" db="EMBL/GenBank/DDBJ databases">
        <title>Enhanced cultured diversity of the mouse gut microbiota enables custom-made synthetic communities.</title>
        <authorList>
            <person name="Afrizal A."/>
        </authorList>
    </citation>
    <scope>NUCLEOTIDE SEQUENCE</scope>
    <source>
        <strain evidence="1">DSM 29482</strain>
    </source>
</reference>
<dbReference type="RefSeq" id="WP_257490178.1">
    <property type="nucleotide sequence ID" value="NZ_JANJZL010000002.1"/>
</dbReference>
<dbReference type="EMBL" id="JANJZL010000002">
    <property type="protein sequence ID" value="MCR2043206.1"/>
    <property type="molecule type" value="Genomic_DNA"/>
</dbReference>
<dbReference type="Pfam" id="PF16784">
    <property type="entry name" value="HNHc_6"/>
    <property type="match status" value="1"/>
</dbReference>
<organism evidence="1 2">
    <name type="scientific">Anaerosalibacter massiliensis</name>
    <dbReference type="NCBI Taxonomy" id="1347392"/>
    <lineage>
        <taxon>Bacteria</taxon>
        <taxon>Bacillati</taxon>
        <taxon>Bacillota</taxon>
        <taxon>Tissierellia</taxon>
        <taxon>Tissierellales</taxon>
        <taxon>Sporanaerobacteraceae</taxon>
        <taxon>Anaerosalibacter</taxon>
    </lineage>
</organism>
<proteinExistence type="predicted"/>
<dbReference type="AlphaFoldDB" id="A0A9X2ML25"/>
<evidence type="ECO:0000313" key="2">
    <source>
        <dbReference type="Proteomes" id="UP001142078"/>
    </source>
</evidence>
<dbReference type="InterPro" id="IPR041242">
    <property type="entry name" value="HNHc_6"/>
</dbReference>
<gene>
    <name evidence="1" type="ORF">NSA23_03645</name>
</gene>
<accession>A0A9X2ML25</accession>
<name>A0A9X2ML25_9FIRM</name>